<gene>
    <name evidence="1" type="ORF">LCGC14_2735370</name>
</gene>
<dbReference type="AlphaFoldDB" id="A0A0F8ZTA2"/>
<dbReference type="InterPro" id="IPR001611">
    <property type="entry name" value="Leu-rich_rpt"/>
</dbReference>
<proteinExistence type="predicted"/>
<comment type="caution">
    <text evidence="1">The sequence shown here is derived from an EMBL/GenBank/DDBJ whole genome shotgun (WGS) entry which is preliminary data.</text>
</comment>
<accession>A0A0F8ZTA2</accession>
<reference evidence="1" key="1">
    <citation type="journal article" date="2015" name="Nature">
        <title>Complex archaea that bridge the gap between prokaryotes and eukaryotes.</title>
        <authorList>
            <person name="Spang A."/>
            <person name="Saw J.H."/>
            <person name="Jorgensen S.L."/>
            <person name="Zaremba-Niedzwiedzka K."/>
            <person name="Martijn J."/>
            <person name="Lind A.E."/>
            <person name="van Eijk R."/>
            <person name="Schleper C."/>
            <person name="Guy L."/>
            <person name="Ettema T.J."/>
        </authorList>
    </citation>
    <scope>NUCLEOTIDE SEQUENCE</scope>
</reference>
<dbReference type="SUPFAM" id="SSF52075">
    <property type="entry name" value="Outer arm dynein light chain 1"/>
    <property type="match status" value="1"/>
</dbReference>
<dbReference type="EMBL" id="LAZR01049625">
    <property type="protein sequence ID" value="KKK89210.1"/>
    <property type="molecule type" value="Genomic_DNA"/>
</dbReference>
<feature type="non-terminal residue" evidence="1">
    <location>
        <position position="69"/>
    </location>
</feature>
<dbReference type="InterPro" id="IPR032675">
    <property type="entry name" value="LRR_dom_sf"/>
</dbReference>
<evidence type="ECO:0000313" key="1">
    <source>
        <dbReference type="EMBL" id="KKK89210.1"/>
    </source>
</evidence>
<name>A0A0F8ZTA2_9ZZZZ</name>
<protein>
    <recommendedName>
        <fullName evidence="2">Leucine-rich repeat domain-containing protein</fullName>
    </recommendedName>
</protein>
<dbReference type="Gene3D" id="3.80.10.10">
    <property type="entry name" value="Ribonuclease Inhibitor"/>
    <property type="match status" value="1"/>
</dbReference>
<dbReference type="PROSITE" id="PS51450">
    <property type="entry name" value="LRR"/>
    <property type="match status" value="1"/>
</dbReference>
<organism evidence="1">
    <name type="scientific">marine sediment metagenome</name>
    <dbReference type="NCBI Taxonomy" id="412755"/>
    <lineage>
        <taxon>unclassified sequences</taxon>
        <taxon>metagenomes</taxon>
        <taxon>ecological metagenomes</taxon>
    </lineage>
</organism>
<evidence type="ECO:0008006" key="2">
    <source>
        <dbReference type="Google" id="ProtNLM"/>
    </source>
</evidence>
<sequence length="69" mass="7796">MLKGKDVINTAQFSLQELDLNDNRLNTLPESMGNLKSLKKLYINPYLGKMTASTNRLLGLPVKEEIDVF</sequence>